<dbReference type="EC" id="3.5.1.2" evidence="1"/>
<organism evidence="1 2">
    <name type="scientific">Escherichia coli</name>
    <dbReference type="NCBI Taxonomy" id="562"/>
    <lineage>
        <taxon>Bacteria</taxon>
        <taxon>Pseudomonadati</taxon>
        <taxon>Pseudomonadota</taxon>
        <taxon>Gammaproteobacteria</taxon>
        <taxon>Enterobacterales</taxon>
        <taxon>Enterobacteriaceae</taxon>
        <taxon>Escherichia</taxon>
    </lineage>
</organism>
<protein>
    <submittedName>
        <fullName evidence="1">Glutaminase 1</fullName>
        <ecNumber evidence="1">3.5.1.2</ecNumber>
    </submittedName>
</protein>
<evidence type="ECO:0000313" key="1">
    <source>
        <dbReference type="EMBL" id="STJ17210.1"/>
    </source>
</evidence>
<accession>A0A376W370</accession>
<dbReference type="InterPro" id="IPR012338">
    <property type="entry name" value="Beta-lactam/transpept-like"/>
</dbReference>
<dbReference type="Proteomes" id="UP000254716">
    <property type="component" value="Unassembled WGS sequence"/>
</dbReference>
<proteinExistence type="predicted"/>
<dbReference type="GO" id="GO:0004359">
    <property type="term" value="F:glutaminase activity"/>
    <property type="evidence" value="ECO:0007669"/>
    <property type="project" value="UniProtKB-EC"/>
</dbReference>
<dbReference type="AlphaFoldDB" id="A0A376W370"/>
<keyword evidence="1" id="KW-0378">Hydrolase</keyword>
<sequence length="56" mass="5868">MLDANKLQQAVDQAYTQFHSLNGGQNADYIPFLANVPGQLAAVAIVTSDGNVYSAG</sequence>
<name>A0A376W370_ECOLX</name>
<gene>
    <name evidence="1" type="primary">glsA1_1</name>
    <name evidence="1" type="ORF">NCTC9081_02627</name>
</gene>
<dbReference type="EMBL" id="UGCV01000008">
    <property type="protein sequence ID" value="STJ17210.1"/>
    <property type="molecule type" value="Genomic_DNA"/>
</dbReference>
<evidence type="ECO:0000313" key="2">
    <source>
        <dbReference type="Proteomes" id="UP000254716"/>
    </source>
</evidence>
<reference evidence="1 2" key="1">
    <citation type="submission" date="2018-06" db="EMBL/GenBank/DDBJ databases">
        <authorList>
            <consortium name="Pathogen Informatics"/>
            <person name="Doyle S."/>
        </authorList>
    </citation>
    <scope>NUCLEOTIDE SEQUENCE [LARGE SCALE GENOMIC DNA]</scope>
    <source>
        <strain evidence="1 2">NCTC9081</strain>
    </source>
</reference>
<dbReference type="Gene3D" id="3.40.710.10">
    <property type="entry name" value="DD-peptidase/beta-lactamase superfamily"/>
    <property type="match status" value="1"/>
</dbReference>
<dbReference type="SUPFAM" id="SSF56601">
    <property type="entry name" value="beta-lactamase/transpeptidase-like"/>
    <property type="match status" value="1"/>
</dbReference>